<evidence type="ECO:0000313" key="10">
    <source>
        <dbReference type="Proteomes" id="UP000193944"/>
    </source>
</evidence>
<feature type="region of interest" description="Disordered" evidence="6">
    <location>
        <begin position="426"/>
        <end position="473"/>
    </location>
</feature>
<dbReference type="InterPro" id="IPR036852">
    <property type="entry name" value="Peptidase_S8/S53_dom_sf"/>
</dbReference>
<dbReference type="InterPro" id="IPR050131">
    <property type="entry name" value="Peptidase_S8_subtilisin-like"/>
</dbReference>
<evidence type="ECO:0000256" key="1">
    <source>
        <dbReference type="ARBA" id="ARBA00011073"/>
    </source>
</evidence>
<dbReference type="Proteomes" id="UP000193944">
    <property type="component" value="Unassembled WGS sequence"/>
</dbReference>
<feature type="domain" description="Peptidase S8/S53" evidence="8">
    <location>
        <begin position="128"/>
        <end position="381"/>
    </location>
</feature>
<feature type="active site" description="Charge relay system" evidence="5">
    <location>
        <position position="84"/>
    </location>
</feature>
<dbReference type="PROSITE" id="PS00138">
    <property type="entry name" value="SUBTILASE_SER"/>
    <property type="match status" value="1"/>
</dbReference>
<comment type="similarity">
    <text evidence="1 5">Belongs to the peptidase S8 family.</text>
</comment>
<dbReference type="OrthoDB" id="1896086at2759"/>
<protein>
    <submittedName>
        <fullName evidence="9">Subtilisin-like protein</fullName>
    </submittedName>
</protein>
<feature type="active site" description="Charge relay system" evidence="5">
    <location>
        <position position="129"/>
    </location>
</feature>
<evidence type="ECO:0000313" key="9">
    <source>
        <dbReference type="EMBL" id="ORX85305.1"/>
    </source>
</evidence>
<dbReference type="STRING" id="1754192.A0A1Y1XHS6"/>
<gene>
    <name evidence="9" type="ORF">BCR32DRAFT_265710</name>
</gene>
<dbReference type="InterPro" id="IPR000209">
    <property type="entry name" value="Peptidase_S8/S53_dom"/>
</dbReference>
<dbReference type="GO" id="GO:0004252">
    <property type="term" value="F:serine-type endopeptidase activity"/>
    <property type="evidence" value="ECO:0007669"/>
    <property type="project" value="UniProtKB-UniRule"/>
</dbReference>
<evidence type="ECO:0000259" key="8">
    <source>
        <dbReference type="Pfam" id="PF00082"/>
    </source>
</evidence>
<organism evidence="9 10">
    <name type="scientific">Anaeromyces robustus</name>
    <dbReference type="NCBI Taxonomy" id="1754192"/>
    <lineage>
        <taxon>Eukaryota</taxon>
        <taxon>Fungi</taxon>
        <taxon>Fungi incertae sedis</taxon>
        <taxon>Chytridiomycota</taxon>
        <taxon>Chytridiomycota incertae sedis</taxon>
        <taxon>Neocallimastigomycetes</taxon>
        <taxon>Neocallimastigales</taxon>
        <taxon>Neocallimastigaceae</taxon>
        <taxon>Anaeromyces</taxon>
    </lineage>
</organism>
<keyword evidence="7" id="KW-0732">Signal</keyword>
<evidence type="ECO:0000256" key="7">
    <source>
        <dbReference type="SAM" id="SignalP"/>
    </source>
</evidence>
<keyword evidence="2 5" id="KW-0645">Protease</keyword>
<reference evidence="9 10" key="1">
    <citation type="submission" date="2016-08" db="EMBL/GenBank/DDBJ databases">
        <title>A Parts List for Fungal Cellulosomes Revealed by Comparative Genomics.</title>
        <authorList>
            <consortium name="DOE Joint Genome Institute"/>
            <person name="Haitjema C.H."/>
            <person name="Gilmore S.P."/>
            <person name="Henske J.K."/>
            <person name="Solomon K.V."/>
            <person name="De Groot R."/>
            <person name="Kuo A."/>
            <person name="Mondo S.J."/>
            <person name="Salamov A.A."/>
            <person name="Labutti K."/>
            <person name="Zhao Z."/>
            <person name="Chiniquy J."/>
            <person name="Barry K."/>
            <person name="Brewer H.M."/>
            <person name="Purvine S.O."/>
            <person name="Wright A.T."/>
            <person name="Boxma B."/>
            <person name="Van Alen T."/>
            <person name="Hackstein J.H."/>
            <person name="Baker S.E."/>
            <person name="Grigoriev I.V."/>
            <person name="O'Malley M.A."/>
        </authorList>
    </citation>
    <scope>NUCLEOTIDE SEQUENCE [LARGE SCALE GENOMIC DNA]</scope>
    <source>
        <strain evidence="9 10">S4</strain>
    </source>
</reference>
<dbReference type="PRINTS" id="PR00723">
    <property type="entry name" value="SUBTILISIN"/>
</dbReference>
<keyword evidence="4 5" id="KW-0720">Serine protease</keyword>
<feature type="compositionally biased region" description="Basic residues" evidence="6">
    <location>
        <begin position="460"/>
        <end position="473"/>
    </location>
</feature>
<reference evidence="9 10" key="2">
    <citation type="submission" date="2016-08" db="EMBL/GenBank/DDBJ databases">
        <title>Pervasive Adenine N6-methylation of Active Genes in Fungi.</title>
        <authorList>
            <consortium name="DOE Joint Genome Institute"/>
            <person name="Mondo S.J."/>
            <person name="Dannebaum R.O."/>
            <person name="Kuo R.C."/>
            <person name="Labutti K."/>
            <person name="Haridas S."/>
            <person name="Kuo A."/>
            <person name="Salamov A."/>
            <person name="Ahrendt S.R."/>
            <person name="Lipzen A."/>
            <person name="Sullivan W."/>
            <person name="Andreopoulos W.B."/>
            <person name="Clum A."/>
            <person name="Lindquist E."/>
            <person name="Daum C."/>
            <person name="Ramamoorthy G.K."/>
            <person name="Gryganskyi A."/>
            <person name="Culley D."/>
            <person name="Magnuson J.K."/>
            <person name="James T.Y."/>
            <person name="O'Malley M.A."/>
            <person name="Stajich J.E."/>
            <person name="Spatafora J.W."/>
            <person name="Visel A."/>
            <person name="Grigoriev I.V."/>
        </authorList>
    </citation>
    <scope>NUCLEOTIDE SEQUENCE [LARGE SCALE GENOMIC DNA]</scope>
    <source>
        <strain evidence="9 10">S4</strain>
    </source>
</reference>
<evidence type="ECO:0000256" key="5">
    <source>
        <dbReference type="PROSITE-ProRule" id="PRU01240"/>
    </source>
</evidence>
<evidence type="ECO:0000256" key="6">
    <source>
        <dbReference type="SAM" id="MobiDB-lite"/>
    </source>
</evidence>
<dbReference type="Gene3D" id="3.40.50.200">
    <property type="entry name" value="Peptidase S8/S53 domain"/>
    <property type="match status" value="1"/>
</dbReference>
<dbReference type="EMBL" id="MCFG01000037">
    <property type="protein sequence ID" value="ORX85305.1"/>
    <property type="molecule type" value="Genomic_DNA"/>
</dbReference>
<comment type="caution">
    <text evidence="9">The sequence shown here is derived from an EMBL/GenBank/DDBJ whole genome shotgun (WGS) entry which is preliminary data.</text>
</comment>
<evidence type="ECO:0000256" key="3">
    <source>
        <dbReference type="ARBA" id="ARBA00022801"/>
    </source>
</evidence>
<dbReference type="PANTHER" id="PTHR43806">
    <property type="entry name" value="PEPTIDASE S8"/>
    <property type="match status" value="1"/>
</dbReference>
<feature type="active site" description="Charge relay system" evidence="5">
    <location>
        <position position="354"/>
    </location>
</feature>
<keyword evidence="3 5" id="KW-0378">Hydrolase</keyword>
<dbReference type="Pfam" id="PF00082">
    <property type="entry name" value="Peptidase_S8"/>
    <property type="match status" value="1"/>
</dbReference>
<proteinExistence type="inferred from homology"/>
<dbReference type="PROSITE" id="PS51892">
    <property type="entry name" value="SUBTILASE"/>
    <property type="match status" value="1"/>
</dbReference>
<feature type="signal peptide" evidence="7">
    <location>
        <begin position="1"/>
        <end position="21"/>
    </location>
</feature>
<dbReference type="InterPro" id="IPR023828">
    <property type="entry name" value="Peptidase_S8_Ser-AS"/>
</dbReference>
<name>A0A1Y1XHS6_9FUNG</name>
<evidence type="ECO:0000256" key="4">
    <source>
        <dbReference type="ARBA" id="ARBA00022825"/>
    </source>
</evidence>
<feature type="chain" id="PRO_5012643718" evidence="7">
    <location>
        <begin position="22"/>
        <end position="473"/>
    </location>
</feature>
<accession>A0A1Y1XHS6</accession>
<dbReference type="SUPFAM" id="SSF52743">
    <property type="entry name" value="Subtilisin-like"/>
    <property type="match status" value="1"/>
</dbReference>
<dbReference type="InterPro" id="IPR015500">
    <property type="entry name" value="Peptidase_S8_subtilisin-rel"/>
</dbReference>
<dbReference type="PANTHER" id="PTHR43806:SF11">
    <property type="entry name" value="CEREVISIN-RELATED"/>
    <property type="match status" value="1"/>
</dbReference>
<keyword evidence="10" id="KW-1185">Reference proteome</keyword>
<dbReference type="GO" id="GO:0006508">
    <property type="term" value="P:proteolysis"/>
    <property type="evidence" value="ECO:0007669"/>
    <property type="project" value="UniProtKB-KW"/>
</dbReference>
<sequence length="473" mass="52417">MKLSFSSLLLGITLLLGSTQAEEINKDKILAETQWKDLKIRKNAPNHLAIISQGIYDENVNDVFDSNYYYPASAGEGIDIFIFDFGFNFTKYEFSDRDKRTIKCEAIITNGVVKESPDELVCDPLPHFHGTGMAAIAAGRDYGVADKANIYAFLFTEDDENFYKSIAAGLKYVRDKLLKPHKAVFSFSFGELVPDIMVESGPIKEVQDLINEISEIGAAFFAAAGNEHHDIYDDENQLRDVPCTLDNVICVGGIANMDQDNNTIIVREKNETLDFSMKASHYRVAQGEKGSNYGRAVDIYAPYAGEYHGSYELFGTYEYLSALAYQLGMNFENLDVYNDGKSDKCIDAIYTGTSVSTPIVAGVAATIMSDQPEIEFTSKTMLEYLQKIGIKDAISGIPEGCPNLFINNGKHSIYSGNSVEEKLGDEVNNKEGEENELKDEVSNNGSEANIIEDDSNSNANKKKAKCHLKKKQN</sequence>
<dbReference type="AlphaFoldDB" id="A0A1Y1XHS6"/>
<evidence type="ECO:0000256" key="2">
    <source>
        <dbReference type="ARBA" id="ARBA00022670"/>
    </source>
</evidence>